<sequence>MKLQTGALLVSRNGKQYRVVECYEDSISLMAVDGYTLFSCRRLFVEFSFRPAAGVA</sequence>
<evidence type="ECO:0000313" key="1">
    <source>
        <dbReference type="EMBL" id="MEP0818791.1"/>
    </source>
</evidence>
<organism evidence="1 2">
    <name type="scientific">Trichocoleus desertorum GB2-A4</name>
    <dbReference type="NCBI Taxonomy" id="2933944"/>
    <lineage>
        <taxon>Bacteria</taxon>
        <taxon>Bacillati</taxon>
        <taxon>Cyanobacteriota</taxon>
        <taxon>Cyanophyceae</taxon>
        <taxon>Leptolyngbyales</taxon>
        <taxon>Trichocoleusaceae</taxon>
        <taxon>Trichocoleus</taxon>
    </lineage>
</organism>
<dbReference type="Proteomes" id="UP001464891">
    <property type="component" value="Unassembled WGS sequence"/>
</dbReference>
<accession>A0ABV0JAH8</accession>
<name>A0ABV0JAH8_9CYAN</name>
<evidence type="ECO:0000313" key="2">
    <source>
        <dbReference type="Proteomes" id="UP001464891"/>
    </source>
</evidence>
<proteinExistence type="predicted"/>
<gene>
    <name evidence="1" type="ORF">NC998_16960</name>
</gene>
<comment type="caution">
    <text evidence="1">The sequence shown here is derived from an EMBL/GenBank/DDBJ whole genome shotgun (WGS) entry which is preliminary data.</text>
</comment>
<dbReference type="EMBL" id="JAMPKM010000010">
    <property type="protein sequence ID" value="MEP0818791.1"/>
    <property type="molecule type" value="Genomic_DNA"/>
</dbReference>
<dbReference type="RefSeq" id="WP_190433332.1">
    <property type="nucleotide sequence ID" value="NZ_JAMPKM010000010.1"/>
</dbReference>
<keyword evidence="2" id="KW-1185">Reference proteome</keyword>
<protein>
    <submittedName>
        <fullName evidence="1">Uncharacterized protein</fullName>
    </submittedName>
</protein>
<reference evidence="1 2" key="1">
    <citation type="submission" date="2022-04" db="EMBL/GenBank/DDBJ databases">
        <title>Positive selection, recombination, and allopatry shape intraspecific diversity of widespread and dominant cyanobacteria.</title>
        <authorList>
            <person name="Wei J."/>
            <person name="Shu W."/>
            <person name="Hu C."/>
        </authorList>
    </citation>
    <scope>NUCLEOTIDE SEQUENCE [LARGE SCALE GENOMIC DNA]</scope>
    <source>
        <strain evidence="1 2">GB2-A4</strain>
    </source>
</reference>